<reference evidence="1" key="1">
    <citation type="journal article" date="2022" name="Int. J. Mol. Sci.">
        <title>Draft Genome of Tanacetum Coccineum: Genomic Comparison of Closely Related Tanacetum-Family Plants.</title>
        <authorList>
            <person name="Yamashiro T."/>
            <person name="Shiraishi A."/>
            <person name="Nakayama K."/>
            <person name="Satake H."/>
        </authorList>
    </citation>
    <scope>NUCLEOTIDE SEQUENCE</scope>
</reference>
<dbReference type="EMBL" id="BQNB010012016">
    <property type="protein sequence ID" value="GJS98103.1"/>
    <property type="molecule type" value="Genomic_DNA"/>
</dbReference>
<sequence length="137" mass="15766">MMLLRIAKVSLAAYEVGSKVSTLQAQVMGEEQIKAAFKEFKKREDDKVERRCAKIDARLDALSIDFNEELYPHMLQPLQAADGLSDTIDVGEETPQWIRELRPSSSQLKIPVYPEVRDHRDPWAFKEEMLLEDAITF</sequence>
<comment type="caution">
    <text evidence="1">The sequence shown here is derived from an EMBL/GenBank/DDBJ whole genome shotgun (WGS) entry which is preliminary data.</text>
</comment>
<dbReference type="Proteomes" id="UP001151760">
    <property type="component" value="Unassembled WGS sequence"/>
</dbReference>
<evidence type="ECO:0008006" key="3">
    <source>
        <dbReference type="Google" id="ProtNLM"/>
    </source>
</evidence>
<keyword evidence="2" id="KW-1185">Reference proteome</keyword>
<evidence type="ECO:0000313" key="1">
    <source>
        <dbReference type="EMBL" id="GJS98103.1"/>
    </source>
</evidence>
<reference evidence="1" key="2">
    <citation type="submission" date="2022-01" db="EMBL/GenBank/DDBJ databases">
        <authorList>
            <person name="Yamashiro T."/>
            <person name="Shiraishi A."/>
            <person name="Satake H."/>
            <person name="Nakayama K."/>
        </authorList>
    </citation>
    <scope>NUCLEOTIDE SEQUENCE</scope>
</reference>
<protein>
    <recommendedName>
        <fullName evidence="3">ATP synthase subunit d, mitochondrial</fullName>
    </recommendedName>
</protein>
<proteinExistence type="predicted"/>
<name>A0ABQ5AAP5_9ASTR</name>
<accession>A0ABQ5AAP5</accession>
<evidence type="ECO:0000313" key="2">
    <source>
        <dbReference type="Proteomes" id="UP001151760"/>
    </source>
</evidence>
<gene>
    <name evidence="1" type="ORF">Tco_0819273</name>
</gene>
<organism evidence="1 2">
    <name type="scientific">Tanacetum coccineum</name>
    <dbReference type="NCBI Taxonomy" id="301880"/>
    <lineage>
        <taxon>Eukaryota</taxon>
        <taxon>Viridiplantae</taxon>
        <taxon>Streptophyta</taxon>
        <taxon>Embryophyta</taxon>
        <taxon>Tracheophyta</taxon>
        <taxon>Spermatophyta</taxon>
        <taxon>Magnoliopsida</taxon>
        <taxon>eudicotyledons</taxon>
        <taxon>Gunneridae</taxon>
        <taxon>Pentapetalae</taxon>
        <taxon>asterids</taxon>
        <taxon>campanulids</taxon>
        <taxon>Asterales</taxon>
        <taxon>Asteraceae</taxon>
        <taxon>Asteroideae</taxon>
        <taxon>Anthemideae</taxon>
        <taxon>Anthemidinae</taxon>
        <taxon>Tanacetum</taxon>
    </lineage>
</organism>